<reference evidence="6 7" key="1">
    <citation type="submission" date="2019-12" db="EMBL/GenBank/DDBJ databases">
        <authorList>
            <person name="Zhang Y.-J."/>
        </authorList>
    </citation>
    <scope>NUCLEOTIDE SEQUENCE [LARGE SCALE GENOMIC DNA]</scope>
    <source>
        <strain evidence="6 7">H18S-6</strain>
    </source>
</reference>
<comment type="caution">
    <text evidence="6">The sequence shown here is derived from an EMBL/GenBank/DDBJ whole genome shotgun (WGS) entry which is preliminary data.</text>
</comment>
<organism evidence="6 7">
    <name type="scientific">Parasedimentitalea maritima</name>
    <dbReference type="NCBI Taxonomy" id="2578117"/>
    <lineage>
        <taxon>Bacteria</taxon>
        <taxon>Pseudomonadati</taxon>
        <taxon>Pseudomonadota</taxon>
        <taxon>Alphaproteobacteria</taxon>
        <taxon>Rhodobacterales</taxon>
        <taxon>Paracoccaceae</taxon>
        <taxon>Parasedimentitalea</taxon>
    </lineage>
</organism>
<evidence type="ECO:0000259" key="5">
    <source>
        <dbReference type="PROSITE" id="PS51078"/>
    </source>
</evidence>
<dbReference type="Proteomes" id="UP000441586">
    <property type="component" value="Unassembled WGS sequence"/>
</dbReference>
<dbReference type="SUPFAM" id="SSF55781">
    <property type="entry name" value="GAF domain-like"/>
    <property type="match status" value="1"/>
</dbReference>
<keyword evidence="1" id="KW-0805">Transcription regulation</keyword>
<dbReference type="InterPro" id="IPR036390">
    <property type="entry name" value="WH_DNA-bd_sf"/>
</dbReference>
<dbReference type="InterPro" id="IPR036388">
    <property type="entry name" value="WH-like_DNA-bd_sf"/>
</dbReference>
<evidence type="ECO:0000313" key="6">
    <source>
        <dbReference type="EMBL" id="KAE9627965.1"/>
    </source>
</evidence>
<sequence>MSSNALLKALHALETFQHSSGSLTVKEMSGVTGETESSVQRSAYTLETLGYLEREEGGNRYVPGRSCLRPVYGYLRNNRFLETATPYLIDLSERFETRADLTVLDRADIVYLSRIPNKDELLNLSPLGRRWPAVSTASGRAILAALPEIERQNVLGASTYSRITPHTLNDPQAVLDAIIQAQVDGYAYQSEEVLMGAASVGSAVIGADGQVHGAVILGGPVSVFEDIAQRRVLGEAVKQATLAIGAYNLS</sequence>
<dbReference type="InterPro" id="IPR029016">
    <property type="entry name" value="GAF-like_dom_sf"/>
</dbReference>
<dbReference type="PROSITE" id="PS51077">
    <property type="entry name" value="HTH_ICLR"/>
    <property type="match status" value="1"/>
</dbReference>
<evidence type="ECO:0000313" key="7">
    <source>
        <dbReference type="Proteomes" id="UP000441586"/>
    </source>
</evidence>
<keyword evidence="3" id="KW-0804">Transcription</keyword>
<dbReference type="SMART" id="SM00346">
    <property type="entry name" value="HTH_ICLR"/>
    <property type="match status" value="1"/>
</dbReference>
<dbReference type="InterPro" id="IPR005471">
    <property type="entry name" value="Tscrpt_reg_IclR_N"/>
</dbReference>
<dbReference type="Pfam" id="PF01614">
    <property type="entry name" value="IclR_C"/>
    <property type="match status" value="1"/>
</dbReference>
<dbReference type="Gene3D" id="3.30.450.40">
    <property type="match status" value="1"/>
</dbReference>
<feature type="domain" description="IclR-ED" evidence="5">
    <location>
        <begin position="66"/>
        <end position="250"/>
    </location>
</feature>
<evidence type="ECO:0000256" key="3">
    <source>
        <dbReference type="ARBA" id="ARBA00023163"/>
    </source>
</evidence>
<dbReference type="PROSITE" id="PS51078">
    <property type="entry name" value="ICLR_ED"/>
    <property type="match status" value="1"/>
</dbReference>
<protein>
    <submittedName>
        <fullName evidence="6">Helix-turn-helix domain-containing protein</fullName>
    </submittedName>
</protein>
<keyword evidence="2" id="KW-0238">DNA-binding</keyword>
<dbReference type="RefSeq" id="WP_158980685.1">
    <property type="nucleotide sequence ID" value="NZ_WSFO01000011.1"/>
</dbReference>
<dbReference type="GO" id="GO:0003700">
    <property type="term" value="F:DNA-binding transcription factor activity"/>
    <property type="evidence" value="ECO:0007669"/>
    <property type="project" value="TreeGrafter"/>
</dbReference>
<evidence type="ECO:0000256" key="1">
    <source>
        <dbReference type="ARBA" id="ARBA00023015"/>
    </source>
</evidence>
<proteinExistence type="predicted"/>
<dbReference type="PANTHER" id="PTHR30136">
    <property type="entry name" value="HELIX-TURN-HELIX TRANSCRIPTIONAL REGULATOR, ICLR FAMILY"/>
    <property type="match status" value="1"/>
</dbReference>
<dbReference type="Pfam" id="PF09339">
    <property type="entry name" value="HTH_IclR"/>
    <property type="match status" value="1"/>
</dbReference>
<accession>A0A6A4RCV3</accession>
<dbReference type="InterPro" id="IPR050707">
    <property type="entry name" value="HTH_MetabolicPath_Reg"/>
</dbReference>
<gene>
    <name evidence="6" type="ORF">GP644_17900</name>
</gene>
<dbReference type="Gene3D" id="1.10.10.10">
    <property type="entry name" value="Winged helix-like DNA-binding domain superfamily/Winged helix DNA-binding domain"/>
    <property type="match status" value="1"/>
</dbReference>
<evidence type="ECO:0000259" key="4">
    <source>
        <dbReference type="PROSITE" id="PS51077"/>
    </source>
</evidence>
<dbReference type="GO" id="GO:0003677">
    <property type="term" value="F:DNA binding"/>
    <property type="evidence" value="ECO:0007669"/>
    <property type="project" value="UniProtKB-KW"/>
</dbReference>
<dbReference type="EMBL" id="WSFO01000011">
    <property type="protein sequence ID" value="KAE9627965.1"/>
    <property type="molecule type" value="Genomic_DNA"/>
</dbReference>
<dbReference type="SUPFAM" id="SSF46785">
    <property type="entry name" value="Winged helix' DNA-binding domain"/>
    <property type="match status" value="1"/>
</dbReference>
<dbReference type="PANTHER" id="PTHR30136:SF35">
    <property type="entry name" value="HTH-TYPE TRANSCRIPTIONAL REGULATOR RV1719"/>
    <property type="match status" value="1"/>
</dbReference>
<dbReference type="AlphaFoldDB" id="A0A6A4RCV3"/>
<evidence type="ECO:0000256" key="2">
    <source>
        <dbReference type="ARBA" id="ARBA00023125"/>
    </source>
</evidence>
<name>A0A6A4RCV3_9RHOB</name>
<dbReference type="GO" id="GO:0045892">
    <property type="term" value="P:negative regulation of DNA-templated transcription"/>
    <property type="evidence" value="ECO:0007669"/>
    <property type="project" value="TreeGrafter"/>
</dbReference>
<dbReference type="InterPro" id="IPR014757">
    <property type="entry name" value="Tscrpt_reg_IclR_C"/>
</dbReference>
<feature type="domain" description="HTH iclR-type" evidence="4">
    <location>
        <begin position="3"/>
        <end position="65"/>
    </location>
</feature>